<feature type="compositionally biased region" description="Polar residues" evidence="1">
    <location>
        <begin position="18"/>
        <end position="34"/>
    </location>
</feature>
<feature type="region of interest" description="Disordered" evidence="1">
    <location>
        <begin position="13"/>
        <end position="41"/>
    </location>
</feature>
<accession>A0A6A6IHE8</accession>
<organism evidence="2 3">
    <name type="scientific">Trematosphaeria pertusa</name>
    <dbReference type="NCBI Taxonomy" id="390896"/>
    <lineage>
        <taxon>Eukaryota</taxon>
        <taxon>Fungi</taxon>
        <taxon>Dikarya</taxon>
        <taxon>Ascomycota</taxon>
        <taxon>Pezizomycotina</taxon>
        <taxon>Dothideomycetes</taxon>
        <taxon>Pleosporomycetidae</taxon>
        <taxon>Pleosporales</taxon>
        <taxon>Massarineae</taxon>
        <taxon>Trematosphaeriaceae</taxon>
        <taxon>Trematosphaeria</taxon>
    </lineage>
</organism>
<dbReference type="AlphaFoldDB" id="A0A6A6IHE8"/>
<reference evidence="2" key="1">
    <citation type="journal article" date="2020" name="Stud. Mycol.">
        <title>101 Dothideomycetes genomes: a test case for predicting lifestyles and emergence of pathogens.</title>
        <authorList>
            <person name="Haridas S."/>
            <person name="Albert R."/>
            <person name="Binder M."/>
            <person name="Bloem J."/>
            <person name="Labutti K."/>
            <person name="Salamov A."/>
            <person name="Andreopoulos B."/>
            <person name="Baker S."/>
            <person name="Barry K."/>
            <person name="Bills G."/>
            <person name="Bluhm B."/>
            <person name="Cannon C."/>
            <person name="Castanera R."/>
            <person name="Culley D."/>
            <person name="Daum C."/>
            <person name="Ezra D."/>
            <person name="Gonzalez J."/>
            <person name="Henrissat B."/>
            <person name="Kuo A."/>
            <person name="Liang C."/>
            <person name="Lipzen A."/>
            <person name="Lutzoni F."/>
            <person name="Magnuson J."/>
            <person name="Mondo S."/>
            <person name="Nolan M."/>
            <person name="Ohm R."/>
            <person name="Pangilinan J."/>
            <person name="Park H.-J."/>
            <person name="Ramirez L."/>
            <person name="Alfaro M."/>
            <person name="Sun H."/>
            <person name="Tritt A."/>
            <person name="Yoshinaga Y."/>
            <person name="Zwiers L.-H."/>
            <person name="Turgeon B."/>
            <person name="Goodwin S."/>
            <person name="Spatafora J."/>
            <person name="Crous P."/>
            <person name="Grigoriev I."/>
        </authorList>
    </citation>
    <scope>NUCLEOTIDE SEQUENCE</scope>
    <source>
        <strain evidence="2">CBS 122368</strain>
    </source>
</reference>
<dbReference type="Proteomes" id="UP000800094">
    <property type="component" value="Unassembled WGS sequence"/>
</dbReference>
<dbReference type="RefSeq" id="XP_033684855.1">
    <property type="nucleotide sequence ID" value="XM_033821642.1"/>
</dbReference>
<gene>
    <name evidence="2" type="ORF">BU26DRAFT_291090</name>
</gene>
<evidence type="ECO:0000313" key="3">
    <source>
        <dbReference type="Proteomes" id="UP000800094"/>
    </source>
</evidence>
<evidence type="ECO:0000256" key="1">
    <source>
        <dbReference type="SAM" id="MobiDB-lite"/>
    </source>
</evidence>
<keyword evidence="3" id="KW-1185">Reference proteome</keyword>
<protein>
    <submittedName>
        <fullName evidence="2">Uncharacterized protein</fullName>
    </submittedName>
</protein>
<sequence length="180" mass="19403">MVLNHFIRERTAARHLSRTPTTTAALGEQSQGNLSNSSSARVTSSYTSGFPSFATTVSDHSIDSIDPTTHAKRLCRAALHFEKSESVTFDNHFDVSSAVRDSLSNCNWLSHGNMTVDAATHLVHDTTNSILARGIVSIAGSKAPAFNQNIMQHGSSFLIIAYPPGRQSLQKVSCKVRAGC</sequence>
<name>A0A6A6IHE8_9PLEO</name>
<dbReference type="EMBL" id="ML987194">
    <property type="protein sequence ID" value="KAF2249851.1"/>
    <property type="molecule type" value="Genomic_DNA"/>
</dbReference>
<dbReference type="GeneID" id="54574972"/>
<proteinExistence type="predicted"/>
<evidence type="ECO:0000313" key="2">
    <source>
        <dbReference type="EMBL" id="KAF2249851.1"/>
    </source>
</evidence>